<keyword evidence="1" id="KW-0679">Respiratory chain</keyword>
<dbReference type="EMBL" id="HQ840955">
    <property type="protein sequence ID" value="ADV41832.1"/>
    <property type="molecule type" value="Genomic_DNA"/>
</dbReference>
<feature type="transmembrane region" description="Helical" evidence="1">
    <location>
        <begin position="88"/>
        <end position="106"/>
    </location>
</feature>
<reference evidence="2" key="1">
    <citation type="submission" date="2011-01" db="EMBL/GenBank/DDBJ databases">
        <authorList>
            <person name="Burger G."/>
        </authorList>
    </citation>
    <scope>NUCLEOTIDE SEQUENCE</scope>
</reference>
<comment type="similarity">
    <text evidence="1">Belongs to the complex I subunit 6 family.</text>
</comment>
<keyword evidence="1" id="KW-0249">Electron transport</keyword>
<evidence type="ECO:0000256" key="1">
    <source>
        <dbReference type="RuleBase" id="RU004430"/>
    </source>
</evidence>
<dbReference type="AlphaFoldDB" id="E9NZY5"/>
<gene>
    <name evidence="2" type="primary">nad6</name>
</gene>
<feature type="transmembrane region" description="Helical" evidence="1">
    <location>
        <begin position="46"/>
        <end position="67"/>
    </location>
</feature>
<dbReference type="EC" id="7.1.1.2" evidence="1"/>
<keyword evidence="1" id="KW-0472">Membrane</keyword>
<comment type="catalytic activity">
    <reaction evidence="1">
        <text>a ubiquinone + NADH + 5 H(+)(in) = a ubiquinol + NAD(+) + 4 H(+)(out)</text>
        <dbReference type="Rhea" id="RHEA:29091"/>
        <dbReference type="Rhea" id="RHEA-COMP:9565"/>
        <dbReference type="Rhea" id="RHEA-COMP:9566"/>
        <dbReference type="ChEBI" id="CHEBI:15378"/>
        <dbReference type="ChEBI" id="CHEBI:16389"/>
        <dbReference type="ChEBI" id="CHEBI:17976"/>
        <dbReference type="ChEBI" id="CHEBI:57540"/>
        <dbReference type="ChEBI" id="CHEBI:57945"/>
        <dbReference type="EC" id="7.1.1.2"/>
    </reaction>
</comment>
<dbReference type="InterPro" id="IPR001457">
    <property type="entry name" value="NADH_UbQ/plastoQ_OxRdtase_su6"/>
</dbReference>
<keyword evidence="1" id="KW-0520">NAD</keyword>
<keyword evidence="1" id="KW-1133">Transmembrane helix</keyword>
<organism evidence="2">
    <name type="scientific">Bigelowiella natans</name>
    <name type="common">Pedinomonas minutissima</name>
    <name type="synonym">Chlorarachnion sp. (strain CCMP621)</name>
    <dbReference type="NCBI Taxonomy" id="227086"/>
    <lineage>
        <taxon>Eukaryota</taxon>
        <taxon>Sar</taxon>
        <taxon>Rhizaria</taxon>
        <taxon>Cercozoa</taxon>
        <taxon>Chlorarachniophyceae</taxon>
        <taxon>Bigelowiella</taxon>
    </lineage>
</organism>
<evidence type="ECO:0000313" key="2">
    <source>
        <dbReference type="EMBL" id="ADV41832.1"/>
    </source>
</evidence>
<keyword evidence="2" id="KW-0560">Oxidoreductase</keyword>
<protein>
    <recommendedName>
        <fullName evidence="1">NADH-ubiquinone oxidoreductase chain 6</fullName>
        <ecNumber evidence="1">7.1.1.2</ecNumber>
    </recommendedName>
</protein>
<dbReference type="PANTHER" id="PTHR33269">
    <property type="entry name" value="NADH-UBIQUINONE OXIDOREDUCTASE CHAIN 6"/>
    <property type="match status" value="1"/>
</dbReference>
<accession>E9NZY5</accession>
<dbReference type="Pfam" id="PF00499">
    <property type="entry name" value="Oxidored_q3"/>
    <property type="match status" value="1"/>
</dbReference>
<dbReference type="GO" id="GO:0031966">
    <property type="term" value="C:mitochondrial membrane"/>
    <property type="evidence" value="ECO:0007669"/>
    <property type="project" value="UniProtKB-SubCell"/>
</dbReference>
<name>E9NZY5_BIGNA</name>
<proteinExistence type="inferred from homology"/>
<comment type="subcellular location">
    <subcellularLocation>
        <location evidence="1">Mitochondrion membrane</location>
        <topology evidence="1">Multi-pass membrane protein</topology>
    </subcellularLocation>
</comment>
<geneLocation type="mitochondrion" evidence="2"/>
<reference evidence="2" key="2">
    <citation type="submission" date="2011-01" db="EMBL/GenBank/DDBJ databases">
        <authorList>
            <person name="McFadden G."/>
        </authorList>
    </citation>
    <scope>NUCLEOTIDE SEQUENCE</scope>
</reference>
<keyword evidence="1" id="KW-0813">Transport</keyword>
<keyword evidence="1" id="KW-1278">Translocase</keyword>
<feature type="transmembrane region" description="Helical" evidence="1">
    <location>
        <begin position="147"/>
        <end position="169"/>
    </location>
</feature>
<keyword evidence="1" id="KW-0830">Ubiquinone</keyword>
<keyword evidence="1 2" id="KW-0496">Mitochondrion</keyword>
<dbReference type="PANTHER" id="PTHR33269:SF17">
    <property type="entry name" value="NADH-UBIQUINONE OXIDOREDUCTASE CHAIN 6"/>
    <property type="match status" value="1"/>
</dbReference>
<comment type="function">
    <text evidence="1">Core subunit of the mitochondrial membrane respiratory chain NADH dehydrogenase (Complex I) which catalyzes electron transfer from NADH through the respiratory chain, using ubiquinone as an electron acceptor. Essential for the catalytic activity and assembly of complex I.</text>
</comment>
<dbReference type="Gene3D" id="1.20.120.1200">
    <property type="entry name" value="NADH-ubiquinone/plastoquinone oxidoreductase chain 6, subunit NuoJ"/>
    <property type="match status" value="1"/>
</dbReference>
<dbReference type="InterPro" id="IPR042106">
    <property type="entry name" value="Nuo/plastoQ_OxRdtase_6_NuoJ"/>
</dbReference>
<keyword evidence="1" id="KW-0812">Transmembrane</keyword>
<sequence length="193" mass="21110">MTLLAIFTLISATLVLISRNIVYALAFLVTTFFLSAVLLINIGLEFLGYVLIVVYVGAIAILFLFVVMTLDITNEELASSQVRNSGGYTSHTVALAFFFFVLWSIYSTAAPIDALFEKFSFIQDPWVPVLHSGGAGAVAQTLYTHNFLYLFLAGLLLLVAMVGAVLLALPPVRLSQDSYKQAHRQPAKAVKRS</sequence>
<dbReference type="GO" id="GO:0016491">
    <property type="term" value="F:oxidoreductase activity"/>
    <property type="evidence" value="ECO:0007669"/>
    <property type="project" value="UniProtKB-KW"/>
</dbReference>
<dbReference type="GO" id="GO:0008137">
    <property type="term" value="F:NADH dehydrogenase (ubiquinone) activity"/>
    <property type="evidence" value="ECO:0007669"/>
    <property type="project" value="UniProtKB-UniRule"/>
</dbReference>
<feature type="transmembrane region" description="Helical" evidence="1">
    <location>
        <begin position="21"/>
        <end position="40"/>
    </location>
</feature>